<reference evidence="6 7" key="1">
    <citation type="journal article" date="2016" name="Front. Microbiol.">
        <title>Fuerstia marisgermanicae gen. nov., sp. nov., an Unusual Member of the Phylum Planctomycetes from the German Wadden Sea.</title>
        <authorList>
            <person name="Kohn T."/>
            <person name="Heuer A."/>
            <person name="Jogler M."/>
            <person name="Vollmers J."/>
            <person name="Boedeker C."/>
            <person name="Bunk B."/>
            <person name="Rast P."/>
            <person name="Borchert D."/>
            <person name="Glockner I."/>
            <person name="Freese H.M."/>
            <person name="Klenk H.P."/>
            <person name="Overmann J."/>
            <person name="Kaster A.K."/>
            <person name="Rohde M."/>
            <person name="Wiegand S."/>
            <person name="Jogler C."/>
        </authorList>
    </citation>
    <scope>NUCLEOTIDE SEQUENCE [LARGE SCALE GENOMIC DNA]</scope>
    <source>
        <strain evidence="6 7">NH11</strain>
    </source>
</reference>
<evidence type="ECO:0000259" key="5">
    <source>
        <dbReference type="Pfam" id="PF01568"/>
    </source>
</evidence>
<sequence length="735" mass="80970">MKRPRSGGGWKAIGYSMKLASRVGWWKMWKAMRSKNACKTCAVGMGGQLGGMVNEGGYFPEVCKKSFQAMASDLQGAIPSSFWQQYDVNKLKALTSRQLEHCGRIVEPVLLEKGASHFRPVDWDEALQRTAEAMKAAGPQRSFFYASGRSSNEAGFLLQLMSRLFGTNYVNNCSYYCHQASGVGLGSSIGTGAGTVQLEDLQHTDLYILIGANPSSNHPRLMRALMEIRRRGGKVIVVNPVKELGLVNFRIPSDVRSLLFGSEIASSYIQPHVGGDMALLLGIAKAVLENNNQDTAFIQQHTEGFEDLRSLAEATSWDDIVTQSGVTLEQIHDIAAQYAAAKNVVLGWCMGITHHLHGTNNVQMIANLALLRGMVGRRKAGVMPIRGHSNVQGLGSVGVTPALKTAMLNRLEERLGIKIPTNPGYDTMACMEAAHRGEMDFSLCLGGNLYGSNPDLHYAEECMNRLKTLVYMSTTLNTGHAFGLGEETLILPVLPRDEEQQATTQESMFSFVRMSDGGPARFEGPRSEVSILADLARKTLSDDCAVDFEELKSHAAIRALIADLVPGYENMAGINESKSEFHVPGRAVTDYKFPTDSGKARFHAPPLPAHDYGENELRLITVRSEGQFNSVVYDEEDLYRGQERRDVILMNAEDVRRMGLQNDQQVRVKSESGELRMILVREYDIRAGNVMMYYPEANVLVPHKVDPLSKTPGFKGVKVTVKAEQLARIEQVVTA</sequence>
<dbReference type="GO" id="GO:0045333">
    <property type="term" value="P:cellular respiration"/>
    <property type="evidence" value="ECO:0007669"/>
    <property type="project" value="UniProtKB-ARBA"/>
</dbReference>
<dbReference type="Pfam" id="PF00384">
    <property type="entry name" value="Molybdopterin"/>
    <property type="match status" value="1"/>
</dbReference>
<keyword evidence="6" id="KW-0560">Oxidoreductase</keyword>
<dbReference type="InterPro" id="IPR050123">
    <property type="entry name" value="Prok_molybdopt-oxidoreductase"/>
</dbReference>
<dbReference type="EC" id="1.17.99.7" evidence="6"/>
<dbReference type="Pfam" id="PF01568">
    <property type="entry name" value="Molydop_binding"/>
    <property type="match status" value="1"/>
</dbReference>
<dbReference type="KEGG" id="fmr:Fuma_03095"/>
<dbReference type="InterPro" id="IPR006657">
    <property type="entry name" value="MoPterin_dinucl-bd_dom"/>
</dbReference>
<keyword evidence="2" id="KW-0408">Iron</keyword>
<evidence type="ECO:0000256" key="3">
    <source>
        <dbReference type="ARBA" id="ARBA00023014"/>
    </source>
</evidence>
<feature type="domain" description="Molybdopterin oxidoreductase" evidence="4">
    <location>
        <begin position="104"/>
        <end position="478"/>
    </location>
</feature>
<keyword evidence="7" id="KW-1185">Reference proteome</keyword>
<dbReference type="InterPro" id="IPR037951">
    <property type="entry name" value="MopB_CT_YdeP"/>
</dbReference>
<proteinExistence type="predicted"/>
<evidence type="ECO:0000313" key="6">
    <source>
        <dbReference type="EMBL" id="APZ93477.1"/>
    </source>
</evidence>
<dbReference type="AlphaFoldDB" id="A0A1P8WHH5"/>
<keyword evidence="1" id="KW-0479">Metal-binding</keyword>
<evidence type="ECO:0000259" key="4">
    <source>
        <dbReference type="Pfam" id="PF00384"/>
    </source>
</evidence>
<dbReference type="Gene3D" id="3.40.50.740">
    <property type="match status" value="1"/>
</dbReference>
<dbReference type="InterPro" id="IPR006656">
    <property type="entry name" value="Mopterin_OxRdtase"/>
</dbReference>
<dbReference type="GO" id="GO:0016020">
    <property type="term" value="C:membrane"/>
    <property type="evidence" value="ECO:0007669"/>
    <property type="project" value="TreeGrafter"/>
</dbReference>
<keyword evidence="3" id="KW-0411">Iron-sulfur</keyword>
<dbReference type="PANTHER" id="PTHR43105:SF4">
    <property type="entry name" value="PROTEIN YDEP"/>
    <property type="match status" value="1"/>
</dbReference>
<dbReference type="SUPFAM" id="SSF53706">
    <property type="entry name" value="Formate dehydrogenase/DMSO reductase, domains 1-3"/>
    <property type="match status" value="1"/>
</dbReference>
<dbReference type="GO" id="GO:0008863">
    <property type="term" value="F:formate dehydrogenase (NAD+) activity"/>
    <property type="evidence" value="ECO:0007669"/>
    <property type="project" value="InterPro"/>
</dbReference>
<organism evidence="6 7">
    <name type="scientific">Fuerstiella marisgermanici</name>
    <dbReference type="NCBI Taxonomy" id="1891926"/>
    <lineage>
        <taxon>Bacteria</taxon>
        <taxon>Pseudomonadati</taxon>
        <taxon>Planctomycetota</taxon>
        <taxon>Planctomycetia</taxon>
        <taxon>Planctomycetales</taxon>
        <taxon>Planctomycetaceae</taxon>
        <taxon>Fuerstiella</taxon>
    </lineage>
</organism>
<accession>A0A1P8WHH5</accession>
<dbReference type="InterPro" id="IPR010046">
    <property type="entry name" value="Mopterin_OxRdtse_a_bac"/>
</dbReference>
<evidence type="ECO:0000256" key="1">
    <source>
        <dbReference type="ARBA" id="ARBA00022723"/>
    </source>
</evidence>
<feature type="domain" description="Molybdopterin dinucleotide-binding" evidence="5">
    <location>
        <begin position="617"/>
        <end position="717"/>
    </location>
</feature>
<evidence type="ECO:0000313" key="7">
    <source>
        <dbReference type="Proteomes" id="UP000187735"/>
    </source>
</evidence>
<dbReference type="PANTHER" id="PTHR43105">
    <property type="entry name" value="RESPIRATORY NITRATE REDUCTASE"/>
    <property type="match status" value="1"/>
</dbReference>
<dbReference type="Gene3D" id="3.40.228.10">
    <property type="entry name" value="Dimethylsulfoxide Reductase, domain 2"/>
    <property type="match status" value="1"/>
</dbReference>
<dbReference type="RefSeq" id="WP_077024933.1">
    <property type="nucleotide sequence ID" value="NZ_CP017641.1"/>
</dbReference>
<dbReference type="STRING" id="1891926.Fuma_03095"/>
<dbReference type="GO" id="GO:0051539">
    <property type="term" value="F:4 iron, 4 sulfur cluster binding"/>
    <property type="evidence" value="ECO:0007669"/>
    <property type="project" value="InterPro"/>
</dbReference>
<dbReference type="GO" id="GO:0043546">
    <property type="term" value="F:molybdopterin cofactor binding"/>
    <property type="evidence" value="ECO:0007669"/>
    <property type="project" value="InterPro"/>
</dbReference>
<dbReference type="Proteomes" id="UP000187735">
    <property type="component" value="Chromosome"/>
</dbReference>
<dbReference type="GO" id="GO:0030151">
    <property type="term" value="F:molybdenum ion binding"/>
    <property type="evidence" value="ECO:0007669"/>
    <property type="project" value="InterPro"/>
</dbReference>
<name>A0A1P8WHH5_9PLAN</name>
<evidence type="ECO:0000256" key="2">
    <source>
        <dbReference type="ARBA" id="ARBA00023004"/>
    </source>
</evidence>
<dbReference type="Gene3D" id="2.40.40.20">
    <property type="match status" value="1"/>
</dbReference>
<protein>
    <submittedName>
        <fullName evidence="6">Formate dehydrogenase H</fullName>
        <ecNumber evidence="6">1.17.99.7</ecNumber>
    </submittedName>
</protein>
<dbReference type="OrthoDB" id="9805142at2"/>
<dbReference type="InterPro" id="IPR009010">
    <property type="entry name" value="Asp_de-COase-like_dom_sf"/>
</dbReference>
<dbReference type="PIRSF" id="PIRSF000144">
    <property type="entry name" value="CbbBc"/>
    <property type="match status" value="1"/>
</dbReference>
<dbReference type="SUPFAM" id="SSF50692">
    <property type="entry name" value="ADC-like"/>
    <property type="match status" value="1"/>
</dbReference>
<gene>
    <name evidence="6" type="primary">fdhF</name>
    <name evidence="6" type="ORF">Fuma_03095</name>
</gene>
<dbReference type="EMBL" id="CP017641">
    <property type="protein sequence ID" value="APZ93477.1"/>
    <property type="molecule type" value="Genomic_DNA"/>
</dbReference>
<dbReference type="NCBIfam" id="TIGR01701">
    <property type="entry name" value="Fdhalpha-like"/>
    <property type="match status" value="1"/>
</dbReference>
<dbReference type="CDD" id="cd02787">
    <property type="entry name" value="MopB_CT_ydeP"/>
    <property type="match status" value="1"/>
</dbReference>